<evidence type="ECO:0000313" key="3">
    <source>
        <dbReference type="Proteomes" id="UP001139179"/>
    </source>
</evidence>
<dbReference type="InterPro" id="IPR054368">
    <property type="entry name" value="Alp7A-like_C"/>
</dbReference>
<reference evidence="2" key="1">
    <citation type="submission" date="2022-05" db="EMBL/GenBank/DDBJ databases">
        <title>Comparative Genomics of Spacecraft Associated Microbes.</title>
        <authorList>
            <person name="Tran M.T."/>
            <person name="Wright A."/>
            <person name="Seuylemezian A."/>
            <person name="Eisen J."/>
            <person name="Coil D."/>
        </authorList>
    </citation>
    <scope>NUCLEOTIDE SEQUENCE</scope>
    <source>
        <strain evidence="2">214.1.1</strain>
    </source>
</reference>
<evidence type="ECO:0000313" key="2">
    <source>
        <dbReference type="EMBL" id="MCM3716045.1"/>
    </source>
</evidence>
<dbReference type="Pfam" id="PF22128">
    <property type="entry name" value="Alp7A_like_C"/>
    <property type="match status" value="1"/>
</dbReference>
<dbReference type="AlphaFoldDB" id="A0A9X2IQ99"/>
<keyword evidence="3" id="KW-1185">Reference proteome</keyword>
<accession>A0A9X2IQ99</accession>
<organism evidence="2 3">
    <name type="scientific">Halalkalibacter oceani</name>
    <dbReference type="NCBI Taxonomy" id="1653776"/>
    <lineage>
        <taxon>Bacteria</taxon>
        <taxon>Bacillati</taxon>
        <taxon>Bacillota</taxon>
        <taxon>Bacilli</taxon>
        <taxon>Bacillales</taxon>
        <taxon>Bacillaceae</taxon>
        <taxon>Halalkalibacter</taxon>
    </lineage>
</organism>
<dbReference type="CDD" id="cd24023">
    <property type="entry name" value="ASKHA_NBD_ParM_Alp7A-like"/>
    <property type="match status" value="1"/>
</dbReference>
<proteinExistence type="predicted"/>
<dbReference type="RefSeq" id="WP_251224725.1">
    <property type="nucleotide sequence ID" value="NZ_JAMBOL010000027.1"/>
</dbReference>
<feature type="domain" description="Alp7A-like C-terminal" evidence="1">
    <location>
        <begin position="209"/>
        <end position="362"/>
    </location>
</feature>
<dbReference type="Proteomes" id="UP001139179">
    <property type="component" value="Unassembled WGS sequence"/>
</dbReference>
<protein>
    <recommendedName>
        <fullName evidence="1">Alp7A-like C-terminal domain-containing protein</fullName>
    </recommendedName>
</protein>
<comment type="caution">
    <text evidence="2">The sequence shown here is derived from an EMBL/GenBank/DDBJ whole genome shotgun (WGS) entry which is preliminary data.</text>
</comment>
<evidence type="ECO:0000259" key="1">
    <source>
        <dbReference type="Pfam" id="PF22128"/>
    </source>
</evidence>
<dbReference type="Gene3D" id="3.30.420.40">
    <property type="match status" value="2"/>
</dbReference>
<sequence>MNTDFGNSYFMTLINGYLKEIPTNVVEINKDKAEDYFVNPITDKSKFISNMMISTEVNGEERYFIVGKLAEREMFKNEHIRTLHDKVESIIPYVMFLASIAEFQIARTEENREGQSEEYHVTVDYFQTMLPVWLLRKASKFSDMLNEMAARFQGNHIVQVKTPGLERSIHIEVQQSKCRIEGEVARWGLKKDLSLEDNPVADLFQKVVTVIVDIGGGTVDIVVLPPGLDSPRSKDSLTTLTDVAYLKYLEKFREHKLLEHFSDVRELEDFIVRNIGRTEMAKKDPITQQVTELKEPISEMLEGYAATLLKKLEGEIRDLVKSEYKFLYIGGVSEVLREAMRDVVGKKYGEETFEKQHIFVENARQMNLIGLEVISLSETGDFE</sequence>
<dbReference type="EMBL" id="JAMBOL010000027">
    <property type="protein sequence ID" value="MCM3716045.1"/>
    <property type="molecule type" value="Genomic_DNA"/>
</dbReference>
<name>A0A9X2IQ99_9BACI</name>
<gene>
    <name evidence="2" type="ORF">M3202_18495</name>
</gene>